<evidence type="ECO:0000256" key="4">
    <source>
        <dbReference type="ARBA" id="ARBA00022496"/>
    </source>
</evidence>
<feature type="domain" description="Fe/B12 periplasmic-binding" evidence="7">
    <location>
        <begin position="48"/>
        <end position="310"/>
    </location>
</feature>
<dbReference type="PANTHER" id="PTHR30532:SF1">
    <property type="entry name" value="IRON(3+)-HYDROXAMATE-BINDING PROTEIN FHUD"/>
    <property type="match status" value="1"/>
</dbReference>
<dbReference type="Pfam" id="PF01497">
    <property type="entry name" value="Peripla_BP_2"/>
    <property type="match status" value="1"/>
</dbReference>
<dbReference type="InterPro" id="IPR002491">
    <property type="entry name" value="ABC_transptr_periplasmic_BD"/>
</dbReference>
<dbReference type="InterPro" id="IPR051313">
    <property type="entry name" value="Bact_iron-sidero_bind"/>
</dbReference>
<accession>A0A1Y2LB90</accession>
<evidence type="ECO:0000256" key="5">
    <source>
        <dbReference type="ARBA" id="ARBA00022729"/>
    </source>
</evidence>
<keyword evidence="4" id="KW-0410">Iron transport</keyword>
<evidence type="ECO:0000313" key="9">
    <source>
        <dbReference type="Proteomes" id="UP000193396"/>
    </source>
</evidence>
<evidence type="ECO:0000256" key="3">
    <source>
        <dbReference type="ARBA" id="ARBA00022448"/>
    </source>
</evidence>
<dbReference type="PRINTS" id="PR01715">
    <property type="entry name" value="FERRIBNDNGPP"/>
</dbReference>
<evidence type="ECO:0000313" key="8">
    <source>
        <dbReference type="EMBL" id="OSQ47751.1"/>
    </source>
</evidence>
<evidence type="ECO:0000259" key="7">
    <source>
        <dbReference type="PROSITE" id="PS50983"/>
    </source>
</evidence>
<dbReference type="SUPFAM" id="SSF53807">
    <property type="entry name" value="Helical backbone' metal receptor"/>
    <property type="match status" value="1"/>
</dbReference>
<reference evidence="8 9" key="1">
    <citation type="submission" date="2014-03" db="EMBL/GenBank/DDBJ databases">
        <title>The draft genome sequence of Thalassospira alkalitolerans JCM 18968.</title>
        <authorList>
            <person name="Lai Q."/>
            <person name="Shao Z."/>
        </authorList>
    </citation>
    <scope>NUCLEOTIDE SEQUENCE [LARGE SCALE GENOMIC DNA]</scope>
    <source>
        <strain evidence="8 9">JCM 18968</strain>
    </source>
</reference>
<dbReference type="CDD" id="cd01146">
    <property type="entry name" value="FhuD"/>
    <property type="match status" value="1"/>
</dbReference>
<gene>
    <name evidence="8" type="ORF">TALK_11895</name>
</gene>
<proteinExistence type="inferred from homology"/>
<evidence type="ECO:0000256" key="2">
    <source>
        <dbReference type="ARBA" id="ARBA00008814"/>
    </source>
</evidence>
<feature type="signal peptide" evidence="6">
    <location>
        <begin position="1"/>
        <end position="28"/>
    </location>
</feature>
<feature type="chain" id="PRO_5013322482" evidence="6">
    <location>
        <begin position="29"/>
        <end position="312"/>
    </location>
</feature>
<dbReference type="PANTHER" id="PTHR30532">
    <property type="entry name" value="IRON III DICITRATE-BINDING PERIPLASMIC PROTEIN"/>
    <property type="match status" value="1"/>
</dbReference>
<comment type="subcellular location">
    <subcellularLocation>
        <location evidence="1">Cell envelope</location>
    </subcellularLocation>
</comment>
<evidence type="ECO:0000256" key="6">
    <source>
        <dbReference type="SAM" id="SignalP"/>
    </source>
</evidence>
<keyword evidence="3" id="KW-0813">Transport</keyword>
<keyword evidence="4" id="KW-0408">Iron</keyword>
<comment type="caution">
    <text evidence="8">The sequence shown here is derived from an EMBL/GenBank/DDBJ whole genome shotgun (WGS) entry which is preliminary data.</text>
</comment>
<protein>
    <submittedName>
        <fullName evidence="8">Hydrogenase expression protein</fullName>
    </submittedName>
</protein>
<dbReference type="PROSITE" id="PS50983">
    <property type="entry name" value="FE_B12_PBP"/>
    <property type="match status" value="1"/>
</dbReference>
<dbReference type="GO" id="GO:0030288">
    <property type="term" value="C:outer membrane-bounded periplasmic space"/>
    <property type="evidence" value="ECO:0007669"/>
    <property type="project" value="TreeGrafter"/>
</dbReference>
<sequence length="312" mass="34310">MIIRLFSRFSAPVFLIALLITTNMPAMAEPITISHDRGVLTLEHPAKRVAVTNWAFTETVIALGIDPVAIADPEDYHDWVAVPELPADFVNLGQRSSPNLEALRAAKPDLILISKELEMAYNSFNAIAPTMVLSIYNNDKDALPTAREVMEKIAIAIGREDAAKTWLAATDLKFAEYGDRIRAAMPKGHDLDIVNFVSPTHISLYGPPSLPGTVLRKMGLSIAYQGPVTNWGAAKGGLEILGPQAQNTLVYLNPVPDVIRQKVWTSPLWKILDFVRNDRVYELPVVWAYGGMPSALRFAQLLTESLESGPVK</sequence>
<dbReference type="Proteomes" id="UP000193396">
    <property type="component" value="Unassembled WGS sequence"/>
</dbReference>
<dbReference type="OrthoDB" id="8370650at2"/>
<dbReference type="EMBL" id="JFKB01000007">
    <property type="protein sequence ID" value="OSQ47751.1"/>
    <property type="molecule type" value="Genomic_DNA"/>
</dbReference>
<keyword evidence="4" id="KW-0406">Ion transport</keyword>
<organism evidence="8 9">
    <name type="scientific">Thalassospira alkalitolerans</name>
    <dbReference type="NCBI Taxonomy" id="1293890"/>
    <lineage>
        <taxon>Bacteria</taxon>
        <taxon>Pseudomonadati</taxon>
        <taxon>Pseudomonadota</taxon>
        <taxon>Alphaproteobacteria</taxon>
        <taxon>Rhodospirillales</taxon>
        <taxon>Thalassospiraceae</taxon>
        <taxon>Thalassospira</taxon>
    </lineage>
</organism>
<dbReference type="RefSeq" id="WP_085619113.1">
    <property type="nucleotide sequence ID" value="NZ_JBLXAE010000007.1"/>
</dbReference>
<name>A0A1Y2LB90_9PROT</name>
<dbReference type="GO" id="GO:1901678">
    <property type="term" value="P:iron coordination entity transport"/>
    <property type="evidence" value="ECO:0007669"/>
    <property type="project" value="UniProtKB-ARBA"/>
</dbReference>
<comment type="similarity">
    <text evidence="2">Belongs to the bacterial solute-binding protein 8 family.</text>
</comment>
<dbReference type="AlphaFoldDB" id="A0A1Y2LB90"/>
<keyword evidence="5 6" id="KW-0732">Signal</keyword>
<dbReference type="Gene3D" id="3.40.50.1980">
    <property type="entry name" value="Nitrogenase molybdenum iron protein domain"/>
    <property type="match status" value="2"/>
</dbReference>
<dbReference type="STRING" id="1293890.TALK_11895"/>
<keyword evidence="9" id="KW-1185">Reference proteome</keyword>
<evidence type="ECO:0000256" key="1">
    <source>
        <dbReference type="ARBA" id="ARBA00004196"/>
    </source>
</evidence>